<gene>
    <name evidence="2" type="ORF">PX52LOC_07487</name>
</gene>
<dbReference type="InterPro" id="IPR017460">
    <property type="entry name" value="CHP03000_planctomycetes"/>
</dbReference>
<feature type="region of interest" description="Disordered" evidence="1">
    <location>
        <begin position="289"/>
        <end position="310"/>
    </location>
</feature>
<dbReference type="KEGG" id="lrs:PX52LOC_07487"/>
<accession>A0A5C1AT63</accession>
<evidence type="ECO:0000313" key="3">
    <source>
        <dbReference type="Proteomes" id="UP000324974"/>
    </source>
</evidence>
<reference evidence="3" key="1">
    <citation type="submission" date="2019-08" db="EMBL/GenBank/DDBJ databases">
        <title>Limnoglobus roseus gen. nov., sp. nov., a novel freshwater planctomycete with a giant genome from the family Gemmataceae.</title>
        <authorList>
            <person name="Kulichevskaya I.S."/>
            <person name="Naumoff D.G."/>
            <person name="Miroshnikov K."/>
            <person name="Ivanova A."/>
            <person name="Philippov D.A."/>
            <person name="Hakobyan A."/>
            <person name="Rijpstra I.C."/>
            <person name="Sinninghe Damste J.S."/>
            <person name="Liesack W."/>
            <person name="Dedysh S.N."/>
        </authorList>
    </citation>
    <scope>NUCLEOTIDE SEQUENCE [LARGE SCALE GENOMIC DNA]</scope>
    <source>
        <strain evidence="3">PX52</strain>
    </source>
</reference>
<protein>
    <submittedName>
        <fullName evidence="2">TIGR03000 domain-containing protein</fullName>
    </submittedName>
</protein>
<keyword evidence="3" id="KW-1185">Reference proteome</keyword>
<organism evidence="2 3">
    <name type="scientific">Limnoglobus roseus</name>
    <dbReference type="NCBI Taxonomy" id="2598579"/>
    <lineage>
        <taxon>Bacteria</taxon>
        <taxon>Pseudomonadati</taxon>
        <taxon>Planctomycetota</taxon>
        <taxon>Planctomycetia</taxon>
        <taxon>Gemmatales</taxon>
        <taxon>Gemmataceae</taxon>
        <taxon>Limnoglobus</taxon>
    </lineage>
</organism>
<proteinExistence type="predicted"/>
<dbReference type="NCBIfam" id="TIGR03000">
    <property type="entry name" value="plancto_dom_1"/>
    <property type="match status" value="2"/>
</dbReference>
<evidence type="ECO:0000256" key="1">
    <source>
        <dbReference type="SAM" id="MobiDB-lite"/>
    </source>
</evidence>
<dbReference type="RefSeq" id="WP_149114700.1">
    <property type="nucleotide sequence ID" value="NZ_CP042425.1"/>
</dbReference>
<dbReference type="EMBL" id="CP042425">
    <property type="protein sequence ID" value="QEL20394.1"/>
    <property type="molecule type" value="Genomic_DNA"/>
</dbReference>
<dbReference type="OrthoDB" id="285157at2"/>
<name>A0A5C1AT63_9BACT</name>
<dbReference type="AlphaFoldDB" id="A0A5C1AT63"/>
<evidence type="ECO:0000313" key="2">
    <source>
        <dbReference type="EMBL" id="QEL20394.1"/>
    </source>
</evidence>
<dbReference type="Proteomes" id="UP000324974">
    <property type="component" value="Chromosome"/>
</dbReference>
<sequence>MYSLVMMTAMVTAPSGPEFNGYFRDLFHRGGCCGTTSQSNSCCGGGLFHGRIISFFSFGGGSNCCGSTSKSTCTGSSYACCGGSGYAASSCSGSVPSYSCSGSVPSYSCSGSSLSCTGGSMPGGVPMDMGSPYAIPSPATYYSPPIINSYSYPGPIVYPTITPLTSVPVVPPSDSAIVPTRMEGRTEVKNQLPLPGGPASNRATVVVKLPADAKLYAESQLLELTSNERTFYTPELPTGRDYAYSFKIEYTRNGRTVSEAQKVSVTAGKTSTVMFDDLTLGAKEKNGNTAVVSKPEEPAKPVSAGKDNPFHSTIPAPAKITVKLPENGTLFIDGKKNEKAGTERQFTTPPLPVGKEFSYSMKLEMVRNGQPEEVTQKVVFQAGEILTVDFSDATRERRVSK</sequence>